<feature type="region of interest" description="Disordered" evidence="1">
    <location>
        <begin position="1"/>
        <end position="21"/>
    </location>
</feature>
<dbReference type="AlphaFoldDB" id="A0A2P5HLV0"/>
<evidence type="ECO:0000256" key="1">
    <source>
        <dbReference type="SAM" id="MobiDB-lite"/>
    </source>
</evidence>
<evidence type="ECO:0000313" key="4">
    <source>
        <dbReference type="Proteomes" id="UP000094444"/>
    </source>
</evidence>
<feature type="compositionally biased region" description="Basic residues" evidence="1">
    <location>
        <begin position="249"/>
        <end position="259"/>
    </location>
</feature>
<dbReference type="OrthoDB" id="6359816at2759"/>
<dbReference type="Proteomes" id="UP000094444">
    <property type="component" value="Unassembled WGS sequence"/>
</dbReference>
<dbReference type="CDD" id="cd18186">
    <property type="entry name" value="BTB_POZ_ZBTB_KLHL-like"/>
    <property type="match status" value="1"/>
</dbReference>
<comment type="caution">
    <text evidence="3">The sequence shown here is derived from an EMBL/GenBank/DDBJ whole genome shotgun (WGS) entry which is preliminary data.</text>
</comment>
<organism evidence="3 4">
    <name type="scientific">Diaporthe helianthi</name>
    <dbReference type="NCBI Taxonomy" id="158607"/>
    <lineage>
        <taxon>Eukaryota</taxon>
        <taxon>Fungi</taxon>
        <taxon>Dikarya</taxon>
        <taxon>Ascomycota</taxon>
        <taxon>Pezizomycotina</taxon>
        <taxon>Sordariomycetes</taxon>
        <taxon>Sordariomycetidae</taxon>
        <taxon>Diaporthales</taxon>
        <taxon>Diaporthaceae</taxon>
        <taxon>Diaporthe</taxon>
    </lineage>
</organism>
<protein>
    <recommendedName>
        <fullName evidence="2">BTB domain-containing protein</fullName>
    </recommendedName>
</protein>
<dbReference type="Gene3D" id="3.30.710.10">
    <property type="entry name" value="Potassium Channel Kv1.1, Chain A"/>
    <property type="match status" value="1"/>
</dbReference>
<dbReference type="PANTHER" id="PTHR47843:SF6">
    <property type="entry name" value="BTB DOMAIN-CONTAINING PROTEIN"/>
    <property type="match status" value="1"/>
</dbReference>
<feature type="compositionally biased region" description="Basic residues" evidence="1">
    <location>
        <begin position="177"/>
        <end position="188"/>
    </location>
</feature>
<feature type="region of interest" description="Disordered" evidence="1">
    <location>
        <begin position="238"/>
        <end position="277"/>
    </location>
</feature>
<dbReference type="STRING" id="158607.A0A2P5HLV0"/>
<dbReference type="InterPro" id="IPR000210">
    <property type="entry name" value="BTB/POZ_dom"/>
</dbReference>
<sequence>MASSSRVNGEGSSQRTLRETMRAPSVNTTGIVVLDSLPDDLDRNEVLDPGQDLWLSTSDGRYSSAVIPLRVGLPPHQEIFQVHKSVLLKAEWFRKALLGNFVEAEAQSLDLPEEDAAIFHFLVAYLYEERYLPTKPLSTALVPVPDKGKGKEVTNDIPNSDSDSDGHSWHSDSSAQSRRRHERRRRRQERQLERLRQKHPGQHRPNCPCPQCANSHGPPCWACAAPRFPPPINPPPMYPPGVVVQGRDRSRRNQHHRRRGPDGRPMPTSPSEAEARIKGEDMRTWLMAYELNIDVYICADRYMLEGFKGKISRVTIDMLESAGADAAQVEVLRLCRKIYDGVGDNDALLKMVFARVGFLQPTLWKNFPEETGAFLLTNPEVATLMLKETSMRREEDFSAIPLPSMERATWTMPPGRPFDHHMLPRPLPRGVRY</sequence>
<dbReference type="PROSITE" id="PS50097">
    <property type="entry name" value="BTB"/>
    <property type="match status" value="1"/>
</dbReference>
<dbReference type="InParanoid" id="A0A2P5HLV0"/>
<evidence type="ECO:0000313" key="3">
    <source>
        <dbReference type="EMBL" id="POS71212.1"/>
    </source>
</evidence>
<feature type="compositionally biased region" description="Polar residues" evidence="1">
    <location>
        <begin position="1"/>
        <end position="15"/>
    </location>
</feature>
<dbReference type="PANTHER" id="PTHR47843">
    <property type="entry name" value="BTB DOMAIN-CONTAINING PROTEIN-RELATED"/>
    <property type="match status" value="1"/>
</dbReference>
<keyword evidence="4" id="KW-1185">Reference proteome</keyword>
<feature type="region of interest" description="Disordered" evidence="1">
    <location>
        <begin position="138"/>
        <end position="205"/>
    </location>
</feature>
<dbReference type="EMBL" id="MAVT02001339">
    <property type="protein sequence ID" value="POS71212.1"/>
    <property type="molecule type" value="Genomic_DNA"/>
</dbReference>
<name>A0A2P5HLV0_DIAHE</name>
<dbReference type="InterPro" id="IPR011333">
    <property type="entry name" value="SKP1/BTB/POZ_sf"/>
</dbReference>
<feature type="domain" description="BTB" evidence="2">
    <location>
        <begin position="65"/>
        <end position="135"/>
    </location>
</feature>
<evidence type="ECO:0000259" key="2">
    <source>
        <dbReference type="PROSITE" id="PS50097"/>
    </source>
</evidence>
<dbReference type="SUPFAM" id="SSF54695">
    <property type="entry name" value="POZ domain"/>
    <property type="match status" value="1"/>
</dbReference>
<proteinExistence type="predicted"/>
<reference evidence="3" key="1">
    <citation type="submission" date="2017-09" db="EMBL/GenBank/DDBJ databases">
        <title>Polyketide synthases of a Diaporthe helianthi virulent isolate.</title>
        <authorList>
            <person name="Baroncelli R."/>
        </authorList>
    </citation>
    <scope>NUCLEOTIDE SEQUENCE [LARGE SCALE GENOMIC DNA]</scope>
    <source>
        <strain evidence="3">7/96</strain>
    </source>
</reference>
<accession>A0A2P5HLV0</accession>
<gene>
    <name evidence="3" type="ORF">DHEL01_v210393</name>
</gene>